<dbReference type="Proteomes" id="UP001163321">
    <property type="component" value="Chromosome 1"/>
</dbReference>
<protein>
    <submittedName>
        <fullName evidence="1">Uncharacterized protein</fullName>
    </submittedName>
</protein>
<evidence type="ECO:0000313" key="1">
    <source>
        <dbReference type="EMBL" id="KAI9921630.1"/>
    </source>
</evidence>
<gene>
    <name evidence="1" type="ORF">PsorP6_001354</name>
</gene>
<name>A0ACC0WSG6_9STRA</name>
<comment type="caution">
    <text evidence="1">The sequence shown here is derived from an EMBL/GenBank/DDBJ whole genome shotgun (WGS) entry which is preliminary data.</text>
</comment>
<dbReference type="EMBL" id="CM047580">
    <property type="protein sequence ID" value="KAI9921630.1"/>
    <property type="molecule type" value="Genomic_DNA"/>
</dbReference>
<evidence type="ECO:0000313" key="2">
    <source>
        <dbReference type="Proteomes" id="UP001163321"/>
    </source>
</evidence>
<accession>A0ACC0WSG6</accession>
<reference evidence="1 2" key="1">
    <citation type="journal article" date="2022" name="bioRxiv">
        <title>The genome of the oomycete Peronosclerospora sorghi, a cosmopolitan pathogen of maize and sorghum, is inflated with dispersed pseudogenes.</title>
        <authorList>
            <person name="Fletcher K."/>
            <person name="Martin F."/>
            <person name="Isakeit T."/>
            <person name="Cavanaugh K."/>
            <person name="Magill C."/>
            <person name="Michelmore R."/>
        </authorList>
    </citation>
    <scope>NUCLEOTIDE SEQUENCE [LARGE SCALE GENOMIC DNA]</scope>
    <source>
        <strain evidence="1">P6</strain>
    </source>
</reference>
<keyword evidence="2" id="KW-1185">Reference proteome</keyword>
<organism evidence="1 2">
    <name type="scientific">Peronosclerospora sorghi</name>
    <dbReference type="NCBI Taxonomy" id="230839"/>
    <lineage>
        <taxon>Eukaryota</taxon>
        <taxon>Sar</taxon>
        <taxon>Stramenopiles</taxon>
        <taxon>Oomycota</taxon>
        <taxon>Peronosporomycetes</taxon>
        <taxon>Peronosporales</taxon>
        <taxon>Peronosporaceae</taxon>
        <taxon>Peronosclerospora</taxon>
    </lineage>
</organism>
<proteinExistence type="predicted"/>
<sequence>MGNQVPCGYFSLKSTCPRSRNIIWDRQDTSKFLKLCVLELCYLRIRLVKCLHNFLDFRDQIYGCSMTWHTFGIHVLGKFRITAEGMLYFIFIYPPEGYKAQNALRLCLGQAPISIGSHLVVLQRAKTFKNLVVYSSSPSSNASFHM</sequence>